<reference evidence="1" key="2">
    <citation type="submission" date="2023-02" db="EMBL/GenBank/DDBJ databases">
        <authorList>
            <consortium name="DOE Joint Genome Institute"/>
            <person name="Mondo S.J."/>
            <person name="Chang Y."/>
            <person name="Wang Y."/>
            <person name="Ahrendt S."/>
            <person name="Andreopoulos W."/>
            <person name="Barry K."/>
            <person name="Beard J."/>
            <person name="Benny G.L."/>
            <person name="Blankenship S."/>
            <person name="Bonito G."/>
            <person name="Cuomo C."/>
            <person name="Desiro A."/>
            <person name="Gervers K.A."/>
            <person name="Hundley H."/>
            <person name="Kuo A."/>
            <person name="LaButti K."/>
            <person name="Lang B.F."/>
            <person name="Lipzen A."/>
            <person name="O'Donnell K."/>
            <person name="Pangilinan J."/>
            <person name="Reynolds N."/>
            <person name="Sandor L."/>
            <person name="Smith M.W."/>
            <person name="Tsang A."/>
            <person name="Grigoriev I.V."/>
            <person name="Stajich J.E."/>
            <person name="Spatafora J.W."/>
        </authorList>
    </citation>
    <scope>NUCLEOTIDE SEQUENCE</scope>
    <source>
        <strain evidence="1">RSA 2281</strain>
    </source>
</reference>
<dbReference type="Proteomes" id="UP001209540">
    <property type="component" value="Unassembled WGS sequence"/>
</dbReference>
<name>A0AAD5KAF3_9FUNG</name>
<proteinExistence type="predicted"/>
<keyword evidence="2" id="KW-1185">Reference proteome</keyword>
<dbReference type="AlphaFoldDB" id="A0AAD5KAF3"/>
<gene>
    <name evidence="1" type="ORF">BDA99DRAFT_58381</name>
</gene>
<protein>
    <submittedName>
        <fullName evidence="1">Uncharacterized protein</fullName>
    </submittedName>
</protein>
<dbReference type="EMBL" id="JAIXMP010000013">
    <property type="protein sequence ID" value="KAI9263132.1"/>
    <property type="molecule type" value="Genomic_DNA"/>
</dbReference>
<evidence type="ECO:0000313" key="1">
    <source>
        <dbReference type="EMBL" id="KAI9263132.1"/>
    </source>
</evidence>
<comment type="caution">
    <text evidence="1">The sequence shown here is derived from an EMBL/GenBank/DDBJ whole genome shotgun (WGS) entry which is preliminary data.</text>
</comment>
<organism evidence="1 2">
    <name type="scientific">Phascolomyces articulosus</name>
    <dbReference type="NCBI Taxonomy" id="60185"/>
    <lineage>
        <taxon>Eukaryota</taxon>
        <taxon>Fungi</taxon>
        <taxon>Fungi incertae sedis</taxon>
        <taxon>Mucoromycota</taxon>
        <taxon>Mucoromycotina</taxon>
        <taxon>Mucoromycetes</taxon>
        <taxon>Mucorales</taxon>
        <taxon>Lichtheimiaceae</taxon>
        <taxon>Phascolomyces</taxon>
    </lineage>
</organism>
<accession>A0AAD5KAF3</accession>
<evidence type="ECO:0000313" key="2">
    <source>
        <dbReference type="Proteomes" id="UP001209540"/>
    </source>
</evidence>
<sequence length="493" mass="55591">MDLKPPEIVIPHGNDGLDDNNNIGFNNKEPTVVETIPVIPLGKAVHTLLHVKEEVFQQAIVKSSNRDSPIVRALYSIDDYLNSSRFADVYDPLKDQFLKPKSSQAKPALRLARYLLMDSQHKNNFRAFFKTHELQSDDKRRHLAGVILLESVVDMESIMEFIPDLVHLVQLYGDKPTLTACISCDIVIAYSKNTLLPKESTKNNTGSMIQVIGDQDEDWDGIDDTWGYVKDVFSFMEKWYPFDPIAISAWKELERFIEAAQNAILNGDLYQRINKAWNILTNVLTSKNIVSKKTLSIKKQLSCLEQESDDPLVQYISIITVALLQKSQWINNAEGLLSPEERDIKQRISDGLTKMMKQKMPSPFKSCGTMTLCQVILHAPHLIVHNPEIEVPASLAREMIKMALTDNISLDQLPRSIIFSNETIQILLHDIVGASNGKAADILNDIIGKLEQDADTSMDTTQFSAPLVDELLKYVTKNDLACKVLIRMMDIAV</sequence>
<reference evidence="1" key="1">
    <citation type="journal article" date="2022" name="IScience">
        <title>Evolution of zygomycete secretomes and the origins of terrestrial fungal ecologies.</title>
        <authorList>
            <person name="Chang Y."/>
            <person name="Wang Y."/>
            <person name="Mondo S."/>
            <person name="Ahrendt S."/>
            <person name="Andreopoulos W."/>
            <person name="Barry K."/>
            <person name="Beard J."/>
            <person name="Benny G.L."/>
            <person name="Blankenship S."/>
            <person name="Bonito G."/>
            <person name="Cuomo C."/>
            <person name="Desiro A."/>
            <person name="Gervers K.A."/>
            <person name="Hundley H."/>
            <person name="Kuo A."/>
            <person name="LaButti K."/>
            <person name="Lang B.F."/>
            <person name="Lipzen A."/>
            <person name="O'Donnell K."/>
            <person name="Pangilinan J."/>
            <person name="Reynolds N."/>
            <person name="Sandor L."/>
            <person name="Smith M.E."/>
            <person name="Tsang A."/>
            <person name="Grigoriev I.V."/>
            <person name="Stajich J.E."/>
            <person name="Spatafora J.W."/>
        </authorList>
    </citation>
    <scope>NUCLEOTIDE SEQUENCE</scope>
    <source>
        <strain evidence="1">RSA 2281</strain>
    </source>
</reference>